<dbReference type="AlphaFoldDB" id="A0AAJ0CWR2"/>
<feature type="compositionally biased region" description="Low complexity" evidence="1">
    <location>
        <begin position="60"/>
        <end position="70"/>
    </location>
</feature>
<feature type="compositionally biased region" description="Polar residues" evidence="1">
    <location>
        <begin position="223"/>
        <end position="232"/>
    </location>
</feature>
<feature type="compositionally biased region" description="Basic and acidic residues" evidence="1">
    <location>
        <begin position="95"/>
        <end position="110"/>
    </location>
</feature>
<evidence type="ECO:0000256" key="1">
    <source>
        <dbReference type="SAM" id="MobiDB-lite"/>
    </source>
</evidence>
<name>A0AAJ0CWR2_9HYPO</name>
<keyword evidence="3" id="KW-1185">Reference proteome</keyword>
<sequence>MNAKLHHKSDPMCLVPREKKEGVADAILAKQEAERAKQRELDERDEENLPPSPKRRRSSSIDSVSTISTNDSRRSRSSRRRSRSPPPQRKHRRSPSFDEVERRPSSDRSLSRSPPPVRKRRRSPSRESLSPRPESRDEHYRDRNHSDEGTKPRRQHRDSFAHQDATEPRRRVPYATQSPEPQDRGLRRGGHNHRSGSRNDRRMQDSRPPRQRSLSPFSRRLAMTQSMNRGGR</sequence>
<feature type="compositionally biased region" description="Basic and acidic residues" evidence="1">
    <location>
        <begin position="133"/>
        <end position="170"/>
    </location>
</feature>
<dbReference type="Proteomes" id="UP001251528">
    <property type="component" value="Unassembled WGS sequence"/>
</dbReference>
<feature type="compositionally biased region" description="Basic residues" evidence="1">
    <location>
        <begin position="187"/>
        <end position="196"/>
    </location>
</feature>
<feature type="compositionally biased region" description="Basic and acidic residues" evidence="1">
    <location>
        <begin position="31"/>
        <end position="42"/>
    </location>
</feature>
<protein>
    <submittedName>
        <fullName evidence="2">Uncharacterized protein</fullName>
    </submittedName>
</protein>
<evidence type="ECO:0000313" key="3">
    <source>
        <dbReference type="Proteomes" id="UP001251528"/>
    </source>
</evidence>
<feature type="compositionally biased region" description="Basic residues" evidence="1">
    <location>
        <begin position="75"/>
        <end position="94"/>
    </location>
</feature>
<feature type="region of interest" description="Disordered" evidence="1">
    <location>
        <begin position="24"/>
        <end position="232"/>
    </location>
</feature>
<proteinExistence type="predicted"/>
<organism evidence="2 3">
    <name type="scientific">Conoideocrella luteorostrata</name>
    <dbReference type="NCBI Taxonomy" id="1105319"/>
    <lineage>
        <taxon>Eukaryota</taxon>
        <taxon>Fungi</taxon>
        <taxon>Dikarya</taxon>
        <taxon>Ascomycota</taxon>
        <taxon>Pezizomycotina</taxon>
        <taxon>Sordariomycetes</taxon>
        <taxon>Hypocreomycetidae</taxon>
        <taxon>Hypocreales</taxon>
        <taxon>Clavicipitaceae</taxon>
        <taxon>Conoideocrella</taxon>
    </lineage>
</organism>
<accession>A0AAJ0CWR2</accession>
<dbReference type="EMBL" id="JASWJB010000017">
    <property type="protein sequence ID" value="KAK2612355.1"/>
    <property type="molecule type" value="Genomic_DNA"/>
</dbReference>
<feature type="compositionally biased region" description="Basic and acidic residues" evidence="1">
    <location>
        <begin position="197"/>
        <end position="208"/>
    </location>
</feature>
<comment type="caution">
    <text evidence="2">The sequence shown here is derived from an EMBL/GenBank/DDBJ whole genome shotgun (WGS) entry which is preliminary data.</text>
</comment>
<reference evidence="2" key="1">
    <citation type="submission" date="2023-06" db="EMBL/GenBank/DDBJ databases">
        <title>Conoideocrella luteorostrata (Hypocreales: Clavicipitaceae), a potential biocontrol fungus for elongate hemlock scale in United States Christmas tree production areas.</title>
        <authorList>
            <person name="Barrett H."/>
            <person name="Lovett B."/>
            <person name="Macias A.M."/>
            <person name="Stajich J.E."/>
            <person name="Kasson M.T."/>
        </authorList>
    </citation>
    <scope>NUCLEOTIDE SEQUENCE</scope>
    <source>
        <strain evidence="2">ARSEF 14590</strain>
    </source>
</reference>
<gene>
    <name evidence="2" type="ORF">QQS21_001619</name>
</gene>
<evidence type="ECO:0000313" key="2">
    <source>
        <dbReference type="EMBL" id="KAK2612355.1"/>
    </source>
</evidence>